<dbReference type="GO" id="GO:0008664">
    <property type="term" value="F:RNA 2',3'-cyclic 3'-phosphodiesterase activity"/>
    <property type="evidence" value="ECO:0007669"/>
    <property type="project" value="UniProtKB-EC"/>
</dbReference>
<dbReference type="InterPro" id="IPR009097">
    <property type="entry name" value="Cyclic_Pdiesterase"/>
</dbReference>
<evidence type="ECO:0000256" key="2">
    <source>
        <dbReference type="HAMAP-Rule" id="MF_01940"/>
    </source>
</evidence>
<dbReference type="PANTHER" id="PTHR35561:SF1">
    <property type="entry name" value="RNA 2',3'-CYCLIC PHOSPHODIESTERASE"/>
    <property type="match status" value="1"/>
</dbReference>
<evidence type="ECO:0000313" key="4">
    <source>
        <dbReference type="Proteomes" id="UP000043699"/>
    </source>
</evidence>
<feature type="active site" description="Proton donor" evidence="2">
    <location>
        <position position="41"/>
    </location>
</feature>
<evidence type="ECO:0000256" key="1">
    <source>
        <dbReference type="ARBA" id="ARBA00022801"/>
    </source>
</evidence>
<dbReference type="RefSeq" id="WP_052652077.1">
    <property type="nucleotide sequence ID" value="NZ_CCXS01000001.1"/>
</dbReference>
<dbReference type="AlphaFoldDB" id="A0A098ENB0"/>
<dbReference type="Proteomes" id="UP000043699">
    <property type="component" value="Unassembled WGS sequence"/>
</dbReference>
<dbReference type="HAMAP" id="MF_01940">
    <property type="entry name" value="RNA_CPDase"/>
    <property type="match status" value="1"/>
</dbReference>
<dbReference type="NCBIfam" id="TIGR02258">
    <property type="entry name" value="2_5_ligase"/>
    <property type="match status" value="1"/>
</dbReference>
<dbReference type="EC" id="3.1.4.58" evidence="2"/>
<keyword evidence="3" id="KW-0436">Ligase</keyword>
<dbReference type="SUPFAM" id="SSF55144">
    <property type="entry name" value="LigT-like"/>
    <property type="match status" value="1"/>
</dbReference>
<feature type="short sequence motif" description="HXTX 1" evidence="2">
    <location>
        <begin position="41"/>
        <end position="44"/>
    </location>
</feature>
<protein>
    <recommendedName>
        <fullName evidence="2">RNA 2',3'-cyclic phosphodiesterase</fullName>
        <shortName evidence="2">RNA 2',3'-CPDase</shortName>
        <ecNumber evidence="2">3.1.4.58</ecNumber>
    </recommendedName>
</protein>
<comment type="catalytic activity">
    <reaction evidence="2">
        <text>a 3'-end 2',3'-cyclophospho-ribonucleotide-RNA + H2O = a 3'-end 2'-phospho-ribonucleotide-RNA + H(+)</text>
        <dbReference type="Rhea" id="RHEA:11828"/>
        <dbReference type="Rhea" id="RHEA-COMP:10464"/>
        <dbReference type="Rhea" id="RHEA-COMP:17353"/>
        <dbReference type="ChEBI" id="CHEBI:15377"/>
        <dbReference type="ChEBI" id="CHEBI:15378"/>
        <dbReference type="ChEBI" id="CHEBI:83064"/>
        <dbReference type="ChEBI" id="CHEBI:173113"/>
        <dbReference type="EC" id="3.1.4.58"/>
    </reaction>
</comment>
<name>A0A098ENB0_9BACL</name>
<dbReference type="Pfam" id="PF13563">
    <property type="entry name" value="2_5_RNA_ligase2"/>
    <property type="match status" value="1"/>
</dbReference>
<feature type="short sequence motif" description="HXTX 2" evidence="2">
    <location>
        <begin position="125"/>
        <end position="128"/>
    </location>
</feature>
<sequence length="179" mass="20021">MEAHYFIGIKIPAFAAAALEQARSSWGMDRHKRYTAPEDMHLTLLFIGNDPHEEIAQAAEALKEIDAAAFELTINGIGVFGNPATPRIVYAATGESEALRKLQANVKEKILKFQMNPDLKPFVPHITLAAKWKGGPPIEPDWQLEPLTFPVDSFAIFRIAPGHKPKYIEKYTYHLKEGV</sequence>
<feature type="active site" description="Proton acceptor" evidence="2">
    <location>
        <position position="125"/>
    </location>
</feature>
<proteinExistence type="inferred from homology"/>
<dbReference type="Gene3D" id="3.90.1140.10">
    <property type="entry name" value="Cyclic phosphodiesterase"/>
    <property type="match status" value="1"/>
</dbReference>
<keyword evidence="4" id="KW-1185">Reference proteome</keyword>
<comment type="similarity">
    <text evidence="2">Belongs to the 2H phosphoesterase superfamily. ThpR family.</text>
</comment>
<dbReference type="GO" id="GO:0016874">
    <property type="term" value="F:ligase activity"/>
    <property type="evidence" value="ECO:0007669"/>
    <property type="project" value="UniProtKB-KW"/>
</dbReference>
<dbReference type="EMBL" id="CCXS01000001">
    <property type="protein sequence ID" value="CEG23305.1"/>
    <property type="molecule type" value="Genomic_DNA"/>
</dbReference>
<dbReference type="OrthoDB" id="9789350at2"/>
<organism evidence="3 4">
    <name type="scientific">Planococcus massiliensis</name>
    <dbReference type="NCBI Taxonomy" id="1499687"/>
    <lineage>
        <taxon>Bacteria</taxon>
        <taxon>Bacillati</taxon>
        <taxon>Bacillota</taxon>
        <taxon>Bacilli</taxon>
        <taxon>Bacillales</taxon>
        <taxon>Caryophanaceae</taxon>
        <taxon>Planococcus</taxon>
    </lineage>
</organism>
<keyword evidence="1 2" id="KW-0378">Hydrolase</keyword>
<dbReference type="InterPro" id="IPR004175">
    <property type="entry name" value="RNA_CPDase"/>
</dbReference>
<gene>
    <name evidence="3" type="ORF">BN1080_02256</name>
</gene>
<reference evidence="3 4" key="1">
    <citation type="submission" date="2014-09" db="EMBL/GenBank/DDBJ databases">
        <authorList>
            <person name="Urmite Genomes Urmite Genomes"/>
        </authorList>
    </citation>
    <scope>NUCLEOTIDE SEQUENCE [LARGE SCALE GENOMIC DNA]</scope>
    <source>
        <strain evidence="3 4">ES2</strain>
    </source>
</reference>
<accession>A0A098ENB0</accession>
<dbReference type="STRING" id="1499687.BN1080_02256"/>
<comment type="function">
    <text evidence="2">Hydrolyzes RNA 2',3'-cyclic phosphodiester to an RNA 2'-phosphomonoester.</text>
</comment>
<dbReference type="PANTHER" id="PTHR35561">
    <property type="entry name" value="RNA 2',3'-CYCLIC PHOSPHODIESTERASE"/>
    <property type="match status" value="1"/>
</dbReference>
<dbReference type="GO" id="GO:0004113">
    <property type="term" value="F:2',3'-cyclic-nucleotide 3'-phosphodiesterase activity"/>
    <property type="evidence" value="ECO:0007669"/>
    <property type="project" value="InterPro"/>
</dbReference>
<evidence type="ECO:0000313" key="3">
    <source>
        <dbReference type="EMBL" id="CEG23305.1"/>
    </source>
</evidence>